<gene>
    <name evidence="1" type="ORF">Q5Y73_11910</name>
</gene>
<reference evidence="1 2" key="1">
    <citation type="submission" date="2023-08" db="EMBL/GenBank/DDBJ databases">
        <authorList>
            <person name="Park J.-S."/>
        </authorList>
    </citation>
    <scope>NUCLEOTIDE SEQUENCE [LARGE SCALE GENOMIC DNA]</scope>
    <source>
        <strain evidence="1 2">2205SS18-9</strain>
    </source>
</reference>
<comment type="caution">
    <text evidence="1">The sequence shown here is derived from an EMBL/GenBank/DDBJ whole genome shotgun (WGS) entry which is preliminary data.</text>
</comment>
<dbReference type="EMBL" id="JAVAMP010000004">
    <property type="protein sequence ID" value="MDP5274815.1"/>
    <property type="molecule type" value="Genomic_DNA"/>
</dbReference>
<dbReference type="Proteomes" id="UP001231941">
    <property type="component" value="Unassembled WGS sequence"/>
</dbReference>
<dbReference type="RefSeq" id="WP_305992119.1">
    <property type="nucleotide sequence ID" value="NZ_JAVAMP010000004.1"/>
</dbReference>
<sequence>MYEINIKQPKVGIIFLDSYEPTLDVFVWTYSNGSFVEWEEIRHVSLDRKDGSITKQFSGVAEAQLLSGNEIFWIVNGDFFDNGSTSISYTSGASAKIGEVWTVSYSVTSSSTSNHFAYHNENGGIYLHE</sequence>
<keyword evidence="2" id="KW-1185">Reference proteome</keyword>
<organism evidence="1 2">
    <name type="scientific">Chengkuizengella axinellae</name>
    <dbReference type="NCBI Taxonomy" id="3064388"/>
    <lineage>
        <taxon>Bacteria</taxon>
        <taxon>Bacillati</taxon>
        <taxon>Bacillota</taxon>
        <taxon>Bacilli</taxon>
        <taxon>Bacillales</taxon>
        <taxon>Paenibacillaceae</taxon>
        <taxon>Chengkuizengella</taxon>
    </lineage>
</organism>
<evidence type="ECO:0000313" key="1">
    <source>
        <dbReference type="EMBL" id="MDP5274815.1"/>
    </source>
</evidence>
<proteinExistence type="predicted"/>
<name>A0ABT9J1C3_9BACL</name>
<evidence type="ECO:0000313" key="2">
    <source>
        <dbReference type="Proteomes" id="UP001231941"/>
    </source>
</evidence>
<protein>
    <submittedName>
        <fullName evidence="1">Uncharacterized protein</fullName>
    </submittedName>
</protein>
<accession>A0ABT9J1C3</accession>